<comment type="caution">
    <text evidence="1">The sequence shown here is derived from an EMBL/GenBank/DDBJ whole genome shotgun (WGS) entry which is preliminary data.</text>
</comment>
<accession>A0AAD6RVL6</accession>
<dbReference type="Proteomes" id="UP001218188">
    <property type="component" value="Unassembled WGS sequence"/>
</dbReference>
<dbReference type="GO" id="GO:0005840">
    <property type="term" value="C:ribosome"/>
    <property type="evidence" value="ECO:0007669"/>
    <property type="project" value="InterPro"/>
</dbReference>
<dbReference type="SUPFAM" id="SSF54686">
    <property type="entry name" value="Ribosomal protein L16p/L10e"/>
    <property type="match status" value="1"/>
</dbReference>
<reference evidence="1" key="1">
    <citation type="submission" date="2023-03" db="EMBL/GenBank/DDBJ databases">
        <title>Massive genome expansion in bonnet fungi (Mycena s.s.) driven by repeated elements and novel gene families across ecological guilds.</title>
        <authorList>
            <consortium name="Lawrence Berkeley National Laboratory"/>
            <person name="Harder C.B."/>
            <person name="Miyauchi S."/>
            <person name="Viragh M."/>
            <person name="Kuo A."/>
            <person name="Thoen E."/>
            <person name="Andreopoulos B."/>
            <person name="Lu D."/>
            <person name="Skrede I."/>
            <person name="Drula E."/>
            <person name="Henrissat B."/>
            <person name="Morin E."/>
            <person name="Kohler A."/>
            <person name="Barry K."/>
            <person name="LaButti K."/>
            <person name="Morin E."/>
            <person name="Salamov A."/>
            <person name="Lipzen A."/>
            <person name="Mereny Z."/>
            <person name="Hegedus B."/>
            <person name="Baldrian P."/>
            <person name="Stursova M."/>
            <person name="Weitz H."/>
            <person name="Taylor A."/>
            <person name="Grigoriev I.V."/>
            <person name="Nagy L.G."/>
            <person name="Martin F."/>
            <person name="Kauserud H."/>
        </authorList>
    </citation>
    <scope>NUCLEOTIDE SEQUENCE</scope>
    <source>
        <strain evidence="1">CBHHK200</strain>
    </source>
</reference>
<protein>
    <submittedName>
        <fullName evidence="1">Uncharacterized protein</fullName>
    </submittedName>
</protein>
<feature type="non-terminal residue" evidence="1">
    <location>
        <position position="52"/>
    </location>
</feature>
<sequence>VNEFPFCCHLASDEYEQLSSEVEAARICANKAWYCKTLGNDSLHLRVRVHPF</sequence>
<dbReference type="AlphaFoldDB" id="A0AAD6RVL6"/>
<name>A0AAD6RVL6_9AGAR</name>
<dbReference type="EMBL" id="JARJCM010000603">
    <property type="protein sequence ID" value="KAJ7016080.1"/>
    <property type="molecule type" value="Genomic_DNA"/>
</dbReference>
<organism evidence="1 2">
    <name type="scientific">Mycena alexandri</name>
    <dbReference type="NCBI Taxonomy" id="1745969"/>
    <lineage>
        <taxon>Eukaryota</taxon>
        <taxon>Fungi</taxon>
        <taxon>Dikarya</taxon>
        <taxon>Basidiomycota</taxon>
        <taxon>Agaricomycotina</taxon>
        <taxon>Agaricomycetes</taxon>
        <taxon>Agaricomycetidae</taxon>
        <taxon>Agaricales</taxon>
        <taxon>Marasmiineae</taxon>
        <taxon>Mycenaceae</taxon>
        <taxon>Mycena</taxon>
    </lineage>
</organism>
<dbReference type="InterPro" id="IPR036920">
    <property type="entry name" value="Ribosomal_uL16_sf"/>
</dbReference>
<dbReference type="InterPro" id="IPR001197">
    <property type="entry name" value="Ribosomal_uL16_euk_arch"/>
</dbReference>
<gene>
    <name evidence="1" type="ORF">C8F04DRAFT_881771</name>
</gene>
<dbReference type="Gene3D" id="3.90.1170.10">
    <property type="entry name" value="Ribosomal protein L10e/L16"/>
    <property type="match status" value="1"/>
</dbReference>
<dbReference type="GO" id="GO:0003735">
    <property type="term" value="F:structural constituent of ribosome"/>
    <property type="evidence" value="ECO:0007669"/>
    <property type="project" value="InterPro"/>
</dbReference>
<proteinExistence type="predicted"/>
<dbReference type="GO" id="GO:0006412">
    <property type="term" value="P:translation"/>
    <property type="evidence" value="ECO:0007669"/>
    <property type="project" value="InterPro"/>
</dbReference>
<evidence type="ECO:0000313" key="1">
    <source>
        <dbReference type="EMBL" id="KAJ7016080.1"/>
    </source>
</evidence>
<dbReference type="PANTHER" id="PTHR11726">
    <property type="entry name" value="60S RIBOSOMAL PROTEIN L10"/>
    <property type="match status" value="1"/>
</dbReference>
<evidence type="ECO:0000313" key="2">
    <source>
        <dbReference type="Proteomes" id="UP001218188"/>
    </source>
</evidence>
<keyword evidence="2" id="KW-1185">Reference proteome</keyword>
<feature type="non-terminal residue" evidence="1">
    <location>
        <position position="1"/>
    </location>
</feature>